<dbReference type="PANTHER" id="PTHR48075">
    <property type="entry name" value="3-HYDROXYACYL-COA DEHYDROGENASE FAMILY PROTEIN"/>
    <property type="match status" value="1"/>
</dbReference>
<reference evidence="4 5" key="1">
    <citation type="submission" date="2024-01" db="EMBL/GenBank/DDBJ databases">
        <title>Multi-omics insights into the function and evolution of sodium benzoate biodegradation pathways in Benzoatithermus flavus gen. nov., sp. nov. from hot spring.</title>
        <authorList>
            <person name="Hu C.-J."/>
            <person name="Li W.-J."/>
        </authorList>
    </citation>
    <scope>NUCLEOTIDE SEQUENCE [LARGE SCALE GENOMIC DNA]</scope>
    <source>
        <strain evidence="4 5">SYSU G07066</strain>
    </source>
</reference>
<evidence type="ECO:0000313" key="5">
    <source>
        <dbReference type="Proteomes" id="UP001375743"/>
    </source>
</evidence>
<accession>A0ABU8XX95</accession>
<keyword evidence="1" id="KW-0560">Oxidoreductase</keyword>
<dbReference type="InterPro" id="IPR008927">
    <property type="entry name" value="6-PGluconate_DH-like_C_sf"/>
</dbReference>
<feature type="domain" description="3-hydroxyacyl-CoA dehydrogenase NAD binding" evidence="3">
    <location>
        <begin position="5"/>
        <end position="183"/>
    </location>
</feature>
<dbReference type="InterPro" id="IPR006176">
    <property type="entry name" value="3-OHacyl-CoA_DH_NAD-bd"/>
</dbReference>
<dbReference type="InterPro" id="IPR022694">
    <property type="entry name" value="3-OHacyl-CoA_DH"/>
</dbReference>
<dbReference type="InterPro" id="IPR006108">
    <property type="entry name" value="3HC_DH_C"/>
</dbReference>
<dbReference type="Proteomes" id="UP001375743">
    <property type="component" value="Unassembled WGS sequence"/>
</dbReference>
<evidence type="ECO:0000313" key="4">
    <source>
        <dbReference type="EMBL" id="MEK0085516.1"/>
    </source>
</evidence>
<dbReference type="InterPro" id="IPR013328">
    <property type="entry name" value="6PGD_dom2"/>
</dbReference>
<dbReference type="PANTHER" id="PTHR48075:SF5">
    <property type="entry name" value="3-HYDROXYBUTYRYL-COA DEHYDROGENASE"/>
    <property type="match status" value="1"/>
</dbReference>
<dbReference type="Pfam" id="PF00725">
    <property type="entry name" value="3HCDH"/>
    <property type="match status" value="1"/>
</dbReference>
<dbReference type="EMBL" id="JBBLZC010000028">
    <property type="protein sequence ID" value="MEK0085516.1"/>
    <property type="molecule type" value="Genomic_DNA"/>
</dbReference>
<dbReference type="SUPFAM" id="SSF51735">
    <property type="entry name" value="NAD(P)-binding Rossmann-fold domains"/>
    <property type="match status" value="1"/>
</dbReference>
<gene>
    <name evidence="4" type="ORF">U1T56_20370</name>
</gene>
<dbReference type="PIRSF" id="PIRSF000105">
    <property type="entry name" value="HCDH"/>
    <property type="match status" value="1"/>
</dbReference>
<dbReference type="Gene3D" id="1.10.1040.10">
    <property type="entry name" value="N-(1-d-carboxylethyl)-l-norvaline Dehydrogenase, domain 2"/>
    <property type="match status" value="2"/>
</dbReference>
<evidence type="ECO:0000256" key="1">
    <source>
        <dbReference type="ARBA" id="ARBA00023002"/>
    </source>
</evidence>
<dbReference type="Gene3D" id="3.40.50.720">
    <property type="entry name" value="NAD(P)-binding Rossmann-like Domain"/>
    <property type="match status" value="1"/>
</dbReference>
<name>A0ABU8XX95_9PROT</name>
<protein>
    <submittedName>
        <fullName evidence="4">3-hydroxyacyl-CoA dehydrogenase family protein</fullName>
    </submittedName>
</protein>
<comment type="caution">
    <text evidence="4">The sequence shown here is derived from an EMBL/GenBank/DDBJ whole genome shotgun (WGS) entry which is preliminary data.</text>
</comment>
<proteinExistence type="predicted"/>
<feature type="domain" description="3-hydroxyacyl-CoA dehydrogenase C-terminal" evidence="2">
    <location>
        <begin position="186"/>
        <end position="264"/>
    </location>
</feature>
<sequence length="366" mass="38507">MRITTVGIVGAGTMGSGIATNLAQAGFMVRLADARREAAEKALAGARTFYARAVEKGRMGPAAAEAATARLAVVDGLADLAPADLVIEAVFEDFDLKVRLFEQLSSIVRADALVATNTSCLRVTDLARHMSRPERFLGLHYFSPAAVNPIVEVVKGEATSDATIETALAFCRASGKEPLRCKDSFGFAINRFFCPYTNEAARALDAGLGTTGEIDAVAKEVLGAAAGPFTVMNLIKPRINLHAIRNLAPLGPFYAPARTMIEAGEADRPFEITPVAGGIEPARKAEIADCLLRGCFLPVLQALDEGVAEPAAFDHGAKEALKFGIGPCALMDRLGRAEVERIVRPALSAYGIAEPDALARVGSLAG</sequence>
<dbReference type="RefSeq" id="WP_418161365.1">
    <property type="nucleotide sequence ID" value="NZ_JBBLZC010000028.1"/>
</dbReference>
<evidence type="ECO:0000259" key="3">
    <source>
        <dbReference type="Pfam" id="PF02737"/>
    </source>
</evidence>
<keyword evidence="5" id="KW-1185">Reference proteome</keyword>
<dbReference type="Pfam" id="PF02737">
    <property type="entry name" value="3HCDH_N"/>
    <property type="match status" value="1"/>
</dbReference>
<dbReference type="InterPro" id="IPR036291">
    <property type="entry name" value="NAD(P)-bd_dom_sf"/>
</dbReference>
<organism evidence="4 5">
    <name type="scientific">Benzoatithermus flavus</name>
    <dbReference type="NCBI Taxonomy" id="3108223"/>
    <lineage>
        <taxon>Bacteria</taxon>
        <taxon>Pseudomonadati</taxon>
        <taxon>Pseudomonadota</taxon>
        <taxon>Alphaproteobacteria</taxon>
        <taxon>Geminicoccales</taxon>
        <taxon>Geminicoccaceae</taxon>
        <taxon>Benzoatithermus</taxon>
    </lineage>
</organism>
<dbReference type="SUPFAM" id="SSF48179">
    <property type="entry name" value="6-phosphogluconate dehydrogenase C-terminal domain-like"/>
    <property type="match status" value="1"/>
</dbReference>
<evidence type="ECO:0000259" key="2">
    <source>
        <dbReference type="Pfam" id="PF00725"/>
    </source>
</evidence>